<proteinExistence type="predicted"/>
<comment type="caution">
    <text evidence="6">Lacks conserved residue(s) required for the propagation of feature annotation.</text>
</comment>
<dbReference type="SMART" id="SM00032">
    <property type="entry name" value="CCP"/>
    <property type="match status" value="2"/>
</dbReference>
<protein>
    <recommendedName>
        <fullName evidence="8">Sushi domain-containing protein</fullName>
    </recommendedName>
</protein>
<evidence type="ECO:0000256" key="6">
    <source>
        <dbReference type="PROSITE-ProRule" id="PRU00302"/>
    </source>
</evidence>
<gene>
    <name evidence="9" type="ORF">PEVE_00044643</name>
</gene>
<keyword evidence="2" id="KW-0732">Signal</keyword>
<evidence type="ECO:0000256" key="3">
    <source>
        <dbReference type="ARBA" id="ARBA00022737"/>
    </source>
</evidence>
<keyword evidence="5" id="KW-0325">Glycoprotein</keyword>
<evidence type="ECO:0000256" key="5">
    <source>
        <dbReference type="ARBA" id="ARBA00023180"/>
    </source>
</evidence>
<evidence type="ECO:0000256" key="7">
    <source>
        <dbReference type="SAM" id="MobiDB-lite"/>
    </source>
</evidence>
<dbReference type="PROSITE" id="PS50923">
    <property type="entry name" value="SUSHI"/>
    <property type="match status" value="1"/>
</dbReference>
<keyword evidence="3" id="KW-0677">Repeat</keyword>
<dbReference type="InterPro" id="IPR035976">
    <property type="entry name" value="Sushi/SCR/CCP_sf"/>
</dbReference>
<dbReference type="CDD" id="cd00033">
    <property type="entry name" value="CCP"/>
    <property type="match status" value="2"/>
</dbReference>
<dbReference type="Proteomes" id="UP001159427">
    <property type="component" value="Unassembled WGS sequence"/>
</dbReference>
<feature type="compositionally biased region" description="Basic and acidic residues" evidence="7">
    <location>
        <begin position="212"/>
        <end position="221"/>
    </location>
</feature>
<keyword evidence="10" id="KW-1185">Reference proteome</keyword>
<dbReference type="Pfam" id="PF00084">
    <property type="entry name" value="Sushi"/>
    <property type="match status" value="2"/>
</dbReference>
<feature type="domain" description="Sushi" evidence="8">
    <location>
        <begin position="157"/>
        <end position="213"/>
    </location>
</feature>
<evidence type="ECO:0000256" key="4">
    <source>
        <dbReference type="ARBA" id="ARBA00023157"/>
    </source>
</evidence>
<reference evidence="9 10" key="1">
    <citation type="submission" date="2022-05" db="EMBL/GenBank/DDBJ databases">
        <authorList>
            <consortium name="Genoscope - CEA"/>
            <person name="William W."/>
        </authorList>
    </citation>
    <scope>NUCLEOTIDE SEQUENCE [LARGE SCALE GENOMIC DNA]</scope>
</reference>
<feature type="region of interest" description="Disordered" evidence="7">
    <location>
        <begin position="200"/>
        <end position="221"/>
    </location>
</feature>
<evidence type="ECO:0000313" key="9">
    <source>
        <dbReference type="EMBL" id="CAH3148591.1"/>
    </source>
</evidence>
<evidence type="ECO:0000256" key="2">
    <source>
        <dbReference type="ARBA" id="ARBA00022729"/>
    </source>
</evidence>
<organism evidence="9 10">
    <name type="scientific">Porites evermanni</name>
    <dbReference type="NCBI Taxonomy" id="104178"/>
    <lineage>
        <taxon>Eukaryota</taxon>
        <taxon>Metazoa</taxon>
        <taxon>Cnidaria</taxon>
        <taxon>Anthozoa</taxon>
        <taxon>Hexacorallia</taxon>
        <taxon>Scleractinia</taxon>
        <taxon>Fungiina</taxon>
        <taxon>Poritidae</taxon>
        <taxon>Porites</taxon>
    </lineage>
</organism>
<keyword evidence="4" id="KW-1015">Disulfide bond</keyword>
<evidence type="ECO:0000313" key="10">
    <source>
        <dbReference type="Proteomes" id="UP001159427"/>
    </source>
</evidence>
<dbReference type="Gene3D" id="2.10.70.10">
    <property type="entry name" value="Complement Module, domain 1"/>
    <property type="match status" value="2"/>
</dbReference>
<keyword evidence="1 6" id="KW-0768">Sushi</keyword>
<dbReference type="SUPFAM" id="SSF57535">
    <property type="entry name" value="Complement control module/SCR domain"/>
    <property type="match status" value="2"/>
</dbReference>
<evidence type="ECO:0000259" key="8">
    <source>
        <dbReference type="PROSITE" id="PS50923"/>
    </source>
</evidence>
<evidence type="ECO:0000256" key="1">
    <source>
        <dbReference type="ARBA" id="ARBA00022659"/>
    </source>
</evidence>
<dbReference type="PANTHER" id="PTHR46393:SF7">
    <property type="entry name" value="COMPLEMENT C2"/>
    <property type="match status" value="1"/>
</dbReference>
<comment type="caution">
    <text evidence="9">The sequence shown here is derived from an EMBL/GenBank/DDBJ whole genome shotgun (WGS) entry which is preliminary data.</text>
</comment>
<dbReference type="InterPro" id="IPR000436">
    <property type="entry name" value="Sushi_SCR_CCP_dom"/>
</dbReference>
<name>A0ABN8PQ63_9CNID</name>
<sequence>MRKLRLSYQNLSCRVPGGLYRLKYYFKQQKEELFFLAEKNSDPQIDIDSGFVQLTQKLQDYLLLQLLLPHGCQAVFFRRVAQAKTVKESSVNAEQKCEKLLRNIHKNPPNNNTLIDINIKLSKARYRCRDGFKLVGQKIRSCKKGKWKEKQEPRCLGPCGRPADIPNATFVGRNFGYKDKIKYNCEKGFKLSGPKRRTCRGNGKWSRPPTCSRKDSLNNML</sequence>
<dbReference type="PANTHER" id="PTHR46393">
    <property type="entry name" value="SUSHI DOMAIN-CONTAINING PROTEIN"/>
    <property type="match status" value="1"/>
</dbReference>
<accession>A0ABN8PQ63</accession>
<dbReference type="EMBL" id="CALNXI010000954">
    <property type="protein sequence ID" value="CAH3148591.1"/>
    <property type="molecule type" value="Genomic_DNA"/>
</dbReference>